<dbReference type="EMBL" id="LACI01001666">
    <property type="protein sequence ID" value="KJU83970.1"/>
    <property type="molecule type" value="Genomic_DNA"/>
</dbReference>
<comment type="caution">
    <text evidence="2">The sequence shown here is derived from an EMBL/GenBank/DDBJ whole genome shotgun (WGS) entry which is preliminary data.</text>
</comment>
<keyword evidence="1" id="KW-0812">Transmembrane</keyword>
<dbReference type="Proteomes" id="UP000033423">
    <property type="component" value="Unassembled WGS sequence"/>
</dbReference>
<proteinExistence type="predicted"/>
<reference evidence="2 3" key="1">
    <citation type="submission" date="2015-02" db="EMBL/GenBank/DDBJ databases">
        <title>Single-cell genomics of uncultivated deep-branching MTB reveals a conserved set of magnetosome genes.</title>
        <authorList>
            <person name="Kolinko S."/>
            <person name="Richter M."/>
            <person name="Glockner F.O."/>
            <person name="Brachmann A."/>
            <person name="Schuler D."/>
        </authorList>
    </citation>
    <scope>NUCLEOTIDE SEQUENCE [LARGE SCALE GENOMIC DNA]</scope>
    <source>
        <strain evidence="2">TM-1</strain>
    </source>
</reference>
<keyword evidence="3" id="KW-1185">Reference proteome</keyword>
<feature type="transmembrane region" description="Helical" evidence="1">
    <location>
        <begin position="37"/>
        <end position="61"/>
    </location>
</feature>
<dbReference type="AlphaFoldDB" id="A0A0F3GPW4"/>
<organism evidence="2 3">
    <name type="scientific">Candidatus Magnetobacterium bavaricum</name>
    <dbReference type="NCBI Taxonomy" id="29290"/>
    <lineage>
        <taxon>Bacteria</taxon>
        <taxon>Pseudomonadati</taxon>
        <taxon>Nitrospirota</taxon>
        <taxon>Thermodesulfovibrionia</taxon>
        <taxon>Thermodesulfovibrionales</taxon>
        <taxon>Candidatus Magnetobacteriaceae</taxon>
        <taxon>Candidatus Magnetobacterium</taxon>
    </lineage>
</organism>
<name>A0A0F3GPW4_9BACT</name>
<keyword evidence="1" id="KW-1133">Transmembrane helix</keyword>
<evidence type="ECO:0000256" key="1">
    <source>
        <dbReference type="SAM" id="Phobius"/>
    </source>
</evidence>
<gene>
    <name evidence="2" type="ORF">MBAV_003836</name>
</gene>
<evidence type="ECO:0000313" key="3">
    <source>
        <dbReference type="Proteomes" id="UP000033423"/>
    </source>
</evidence>
<protein>
    <submittedName>
        <fullName evidence="2">Membrane protein</fullName>
    </submittedName>
</protein>
<evidence type="ECO:0000313" key="2">
    <source>
        <dbReference type="EMBL" id="KJU83970.1"/>
    </source>
</evidence>
<accession>A0A0F3GPW4</accession>
<keyword evidence="1" id="KW-0472">Membrane</keyword>
<sequence>MRACMALSSATVLGPKTVAISASTSFMISSLDSISSWYILLASMTSAFTASVYFFSSAIIAS</sequence>